<evidence type="ECO:0000313" key="3">
    <source>
        <dbReference type="Proteomes" id="UP000051085"/>
    </source>
</evidence>
<dbReference type="InterPro" id="IPR029491">
    <property type="entry name" value="Helicase_HTH"/>
</dbReference>
<protein>
    <recommendedName>
        <fullName evidence="1">Helicase Helix-turn-helix domain-containing protein</fullName>
    </recommendedName>
</protein>
<feature type="domain" description="Helicase Helix-turn-helix" evidence="1">
    <location>
        <begin position="256"/>
        <end position="315"/>
    </location>
</feature>
<dbReference type="AlphaFoldDB" id="A0A922TMM2"/>
<gene>
    <name evidence="2" type="ORF">FD34_GL000864</name>
</gene>
<evidence type="ECO:0000259" key="1">
    <source>
        <dbReference type="Pfam" id="PF14493"/>
    </source>
</evidence>
<organism evidence="2 3">
    <name type="scientific">Limosilactobacillus pontis DSM 8475</name>
    <dbReference type="NCBI Taxonomy" id="1423794"/>
    <lineage>
        <taxon>Bacteria</taxon>
        <taxon>Bacillati</taxon>
        <taxon>Bacillota</taxon>
        <taxon>Bacilli</taxon>
        <taxon>Lactobacillales</taxon>
        <taxon>Lactobacillaceae</taxon>
        <taxon>Limosilactobacillus</taxon>
    </lineage>
</organism>
<dbReference type="Pfam" id="PF14493">
    <property type="entry name" value="HTH_40"/>
    <property type="match status" value="1"/>
</dbReference>
<reference evidence="2 3" key="1">
    <citation type="journal article" date="2015" name="Genome Announc.">
        <title>Expanding the biotechnology potential of lactobacilli through comparative genomics of 213 strains and associated genera.</title>
        <authorList>
            <person name="Sun Z."/>
            <person name="Harris H.M."/>
            <person name="McCann A."/>
            <person name="Guo C."/>
            <person name="Argimon S."/>
            <person name="Zhang W."/>
            <person name="Yang X."/>
            <person name="Jeffery I.B."/>
            <person name="Cooney J.C."/>
            <person name="Kagawa T.F."/>
            <person name="Liu W."/>
            <person name="Song Y."/>
            <person name="Salvetti E."/>
            <person name="Wrobel A."/>
            <person name="Rasinkangas P."/>
            <person name="Parkhill J."/>
            <person name="Rea M.C."/>
            <person name="O'Sullivan O."/>
            <person name="Ritari J."/>
            <person name="Douillard F.P."/>
            <person name="Paul Ross R."/>
            <person name="Yang R."/>
            <person name="Briner A.E."/>
            <person name="Felis G.E."/>
            <person name="de Vos W.M."/>
            <person name="Barrangou R."/>
            <person name="Klaenhammer T.R."/>
            <person name="Caufield P.W."/>
            <person name="Cui Y."/>
            <person name="Zhang H."/>
            <person name="O'Toole P.W."/>
        </authorList>
    </citation>
    <scope>NUCLEOTIDE SEQUENCE [LARGE SCALE GENOMIC DNA]</scope>
    <source>
        <strain evidence="2 3">DSM 8475</strain>
    </source>
</reference>
<proteinExistence type="predicted"/>
<dbReference type="Proteomes" id="UP000051085">
    <property type="component" value="Unassembled WGS sequence"/>
</dbReference>
<comment type="caution">
    <text evidence="2">The sequence shown here is derived from an EMBL/GenBank/DDBJ whole genome shotgun (WGS) entry which is preliminary data.</text>
</comment>
<dbReference type="EMBL" id="AZGO01000065">
    <property type="protein sequence ID" value="KRM35352.1"/>
    <property type="molecule type" value="Genomic_DNA"/>
</dbReference>
<name>A0A922TMM2_9LACO</name>
<accession>A0A922TMM2</accession>
<sequence>MENEVLIMNSYILRFFSYHQPRRVRVIENLLVNRRTVANLFWGQQYGLLQWLGANRSLTRREYDTTIDELVAQGLLVVDDQQQARLTVAGVQRQEEDRDHQYQPHFLDWYWLANTNQLGQRLLLGMQVVSELAYHNVRYAPVTVGYGHLLAVKQWFARANRDQLAATVYRDLTQLTTGLAGADPRLATVLTDGLVGHDLPAWTNAQLGKQLGMAPADMLVLSHDLLLGVAAYCQHVPGPLHDLLAPLLNEGPLSKSAVQTLNLYQHGHSLTQIAAQRHLKLSTVREHLLEVAILCPAQLDWDQLLPARKRAALVKRYPDPDVTTWHFQSQADDDGAAFFDYRLFQIYQGREAHE</sequence>
<evidence type="ECO:0000313" key="2">
    <source>
        <dbReference type="EMBL" id="KRM35352.1"/>
    </source>
</evidence>